<reference evidence="2 3" key="1">
    <citation type="journal article" date="2019" name="Sci. Rep.">
        <title>Orb-weaving spider Araneus ventricosus genome elucidates the spidroin gene catalogue.</title>
        <authorList>
            <person name="Kono N."/>
            <person name="Nakamura H."/>
            <person name="Ohtoshi R."/>
            <person name="Moran D.A.P."/>
            <person name="Shinohara A."/>
            <person name="Yoshida Y."/>
            <person name="Fujiwara M."/>
            <person name="Mori M."/>
            <person name="Tomita M."/>
            <person name="Arakawa K."/>
        </authorList>
    </citation>
    <scope>NUCLEOTIDE SEQUENCE [LARGE SCALE GENOMIC DNA]</scope>
</reference>
<dbReference type="Proteomes" id="UP000499080">
    <property type="component" value="Unassembled WGS sequence"/>
</dbReference>
<organism evidence="2 3">
    <name type="scientific">Araneus ventricosus</name>
    <name type="common">Orbweaver spider</name>
    <name type="synonym">Epeira ventricosa</name>
    <dbReference type="NCBI Taxonomy" id="182803"/>
    <lineage>
        <taxon>Eukaryota</taxon>
        <taxon>Metazoa</taxon>
        <taxon>Ecdysozoa</taxon>
        <taxon>Arthropoda</taxon>
        <taxon>Chelicerata</taxon>
        <taxon>Arachnida</taxon>
        <taxon>Araneae</taxon>
        <taxon>Araneomorphae</taxon>
        <taxon>Entelegynae</taxon>
        <taxon>Araneoidea</taxon>
        <taxon>Araneidae</taxon>
        <taxon>Araneus</taxon>
    </lineage>
</organism>
<feature type="non-terminal residue" evidence="2">
    <location>
        <position position="693"/>
    </location>
</feature>
<dbReference type="Gene3D" id="3.50.4.10">
    <property type="entry name" value="Hepatocyte Growth Factor"/>
    <property type="match status" value="1"/>
</dbReference>
<name>A0A4Y2MRD2_ARAVE</name>
<dbReference type="EMBL" id="BGPR01007701">
    <property type="protein sequence ID" value="GBN28864.1"/>
    <property type="molecule type" value="Genomic_DNA"/>
</dbReference>
<dbReference type="PANTHER" id="PTHR36902">
    <property type="entry name" value="ENRICHED IN SURFACE-LABELED PROTEOME PROTEIN 9"/>
    <property type="match status" value="1"/>
</dbReference>
<proteinExistence type="predicted"/>
<keyword evidence="3" id="KW-1185">Reference proteome</keyword>
<dbReference type="InterPro" id="IPR058831">
    <property type="entry name" value="LolA-like_dom_2nd"/>
</dbReference>
<dbReference type="Pfam" id="PF25898">
    <property type="entry name" value="LolA_2nd_metazoa"/>
    <property type="match status" value="1"/>
</dbReference>
<evidence type="ECO:0000259" key="1">
    <source>
        <dbReference type="Pfam" id="PF25898"/>
    </source>
</evidence>
<evidence type="ECO:0000313" key="3">
    <source>
        <dbReference type="Proteomes" id="UP000499080"/>
    </source>
</evidence>
<comment type="caution">
    <text evidence="2">The sequence shown here is derived from an EMBL/GenBank/DDBJ whole genome shotgun (WGS) entry which is preliminary data.</text>
</comment>
<evidence type="ECO:0000313" key="2">
    <source>
        <dbReference type="EMBL" id="GBN28864.1"/>
    </source>
</evidence>
<sequence>MTSLPTLNPRFFKVFLFLRCFQATKMETRFNRISFIFVLFCIIFSVQAQDGDSTGFPHIADLEIEFYETSVTLTDEDKQVTALAKEYYDNTGPRGKLELIENGDKRSIYHNNLTNQILEITTTTCRAWAIDESLYWYQPVFYGWLNKDPLIIGPTALLWYAQKRRDDIKPLGTSLIRDIFCEMYSLDIQTDTDNVTVFYHFSASNWTTPYDLSRYGVKKVPIRIEVRGITRRNSRDDRWQPKNILTDFSYFRPTISDWLALQPPLGIGCALRKSSRTIPKIPKIFKYSAEVYDSVKARQNPTTDIEYRIVWYDSVRNMARLDQFNALRIKSEFYDFNTGVTYSNMDDSTCTIEPLRNSIFEGYDGDLIGHLKEPGEVLNLDGKFYYMGERVIRGIKADSFESIQEDVTFMKQSLKKLVVTAFFSEDYYTVAVNGEIESQIPVYYIITGWNNATNILFQLHYNIFAFDDMIWPDMYKTFDLARCFPTMDEKSYFMLILNVPPPIAREMEKADDMVTTELIWLISKVAQVSDMRIPLLTADYKSQGVYVTGLMLERPPALAQFFLEYQGETRTRDKDVKVVMDANSKEKCAFACVDEHSFTCKGFYYCNEACFIKSEGILTPSDDDDNIEDFGVCETWLRAETRSTNKEHYLFDALSRLEAAVINESLSYYFKINETFAENLDIADIIIGDGPFT</sequence>
<dbReference type="AlphaFoldDB" id="A0A4Y2MRD2"/>
<protein>
    <recommendedName>
        <fullName evidence="1">LolA-like domain-containing protein</fullName>
    </recommendedName>
</protein>
<gene>
    <name evidence="2" type="ORF">AVEN_259222_1</name>
</gene>
<dbReference type="OrthoDB" id="6413948at2759"/>
<dbReference type="PANTHER" id="PTHR36902:SF1">
    <property type="entry name" value="ENRICHED IN SURFACE-LABELED PROTEOME PROTEIN 9"/>
    <property type="match status" value="1"/>
</dbReference>
<feature type="domain" description="LolA-like" evidence="1">
    <location>
        <begin position="264"/>
        <end position="484"/>
    </location>
</feature>
<accession>A0A4Y2MRD2</accession>